<protein>
    <recommendedName>
        <fullName evidence="3">DNA topoisomerase (ATP-hydrolyzing)</fullName>
        <ecNumber evidence="3">5.6.2.2</ecNumber>
    </recommendedName>
</protein>
<accession>A0A4S2LZS8</accession>
<evidence type="ECO:0000256" key="4">
    <source>
        <dbReference type="ARBA" id="ARBA00022741"/>
    </source>
</evidence>
<gene>
    <name evidence="11" type="ORF">CRM22_003862</name>
</gene>
<dbReference type="InterPro" id="IPR050634">
    <property type="entry name" value="DNA_Topoisomerase_II"/>
</dbReference>
<dbReference type="AlphaFoldDB" id="A0A4S2LZS8"/>
<comment type="cofactor">
    <cofactor evidence="2">
        <name>Mg(2+)</name>
        <dbReference type="ChEBI" id="CHEBI:18420"/>
    </cofactor>
</comment>
<evidence type="ECO:0000256" key="9">
    <source>
        <dbReference type="PROSITE-ProRule" id="PRU01384"/>
    </source>
</evidence>
<dbReference type="GO" id="GO:0000712">
    <property type="term" value="P:resolution of meiotic recombination intermediates"/>
    <property type="evidence" value="ECO:0007669"/>
    <property type="project" value="TreeGrafter"/>
</dbReference>
<dbReference type="InterPro" id="IPR002205">
    <property type="entry name" value="Topo_IIA_dom_A"/>
</dbReference>
<dbReference type="Proteomes" id="UP000308267">
    <property type="component" value="Unassembled WGS sequence"/>
</dbReference>
<dbReference type="Gene3D" id="3.90.199.10">
    <property type="entry name" value="Topoisomerase II, domain 5"/>
    <property type="match status" value="1"/>
</dbReference>
<evidence type="ECO:0000256" key="1">
    <source>
        <dbReference type="ARBA" id="ARBA00000185"/>
    </source>
</evidence>
<dbReference type="InterPro" id="IPR013758">
    <property type="entry name" value="Topo_IIA_A/C_ab"/>
</dbReference>
<dbReference type="PANTHER" id="PTHR10169">
    <property type="entry name" value="DNA TOPOISOMERASE/GYRASE"/>
    <property type="match status" value="1"/>
</dbReference>
<keyword evidence="5" id="KW-0067">ATP-binding</keyword>
<comment type="caution">
    <text evidence="11">The sequence shown here is derived from an EMBL/GenBank/DDBJ whole genome shotgun (WGS) entry which is preliminary data.</text>
</comment>
<evidence type="ECO:0000259" key="10">
    <source>
        <dbReference type="PROSITE" id="PS52040"/>
    </source>
</evidence>
<evidence type="ECO:0000256" key="2">
    <source>
        <dbReference type="ARBA" id="ARBA00001946"/>
    </source>
</evidence>
<dbReference type="InterPro" id="IPR013760">
    <property type="entry name" value="Topo_IIA-like_dom_sf"/>
</dbReference>
<name>A0A4S2LZS8_OPIFE</name>
<keyword evidence="4" id="KW-0547">Nucleotide-binding</keyword>
<evidence type="ECO:0000313" key="11">
    <source>
        <dbReference type="EMBL" id="TGZ69206.1"/>
    </source>
</evidence>
<dbReference type="EC" id="5.6.2.2" evidence="3"/>
<dbReference type="GO" id="GO:0000819">
    <property type="term" value="P:sister chromatid segregation"/>
    <property type="evidence" value="ECO:0007669"/>
    <property type="project" value="TreeGrafter"/>
</dbReference>
<keyword evidence="12" id="KW-1185">Reference proteome</keyword>
<dbReference type="STRING" id="147828.A0A4S2LZS8"/>
<dbReference type="OrthoDB" id="276498at2759"/>
<dbReference type="PANTHER" id="PTHR10169:SF38">
    <property type="entry name" value="DNA TOPOISOMERASE 2"/>
    <property type="match status" value="1"/>
</dbReference>
<comment type="caution">
    <text evidence="9">Lacks conserved residue(s) required for the propagation of feature annotation.</text>
</comment>
<keyword evidence="8" id="KW-0413">Isomerase</keyword>
<keyword evidence="6" id="KW-0799">Topoisomerase</keyword>
<dbReference type="GO" id="GO:0003677">
    <property type="term" value="F:DNA binding"/>
    <property type="evidence" value="ECO:0007669"/>
    <property type="project" value="UniProtKB-UniRule"/>
</dbReference>
<dbReference type="SUPFAM" id="SSF56719">
    <property type="entry name" value="Type II DNA topoisomerase"/>
    <property type="match status" value="1"/>
</dbReference>
<evidence type="ECO:0000256" key="8">
    <source>
        <dbReference type="ARBA" id="ARBA00023235"/>
    </source>
</evidence>
<proteinExistence type="predicted"/>
<evidence type="ECO:0000256" key="5">
    <source>
        <dbReference type="ARBA" id="ARBA00022840"/>
    </source>
</evidence>
<dbReference type="GO" id="GO:0005524">
    <property type="term" value="F:ATP binding"/>
    <property type="evidence" value="ECO:0007669"/>
    <property type="project" value="UniProtKB-KW"/>
</dbReference>
<feature type="domain" description="Topo IIA-type catalytic" evidence="10">
    <location>
        <begin position="1"/>
        <end position="116"/>
    </location>
</feature>
<dbReference type="PROSITE" id="PS52040">
    <property type="entry name" value="TOPO_IIA"/>
    <property type="match status" value="1"/>
</dbReference>
<evidence type="ECO:0000256" key="3">
    <source>
        <dbReference type="ARBA" id="ARBA00012895"/>
    </source>
</evidence>
<organism evidence="11 12">
    <name type="scientific">Opisthorchis felineus</name>
    <dbReference type="NCBI Taxonomy" id="147828"/>
    <lineage>
        <taxon>Eukaryota</taxon>
        <taxon>Metazoa</taxon>
        <taxon>Spiralia</taxon>
        <taxon>Lophotrochozoa</taxon>
        <taxon>Platyhelminthes</taxon>
        <taxon>Trematoda</taxon>
        <taxon>Digenea</taxon>
        <taxon>Opisthorchiida</taxon>
        <taxon>Opisthorchiata</taxon>
        <taxon>Opisthorchiidae</taxon>
        <taxon>Opisthorchis</taxon>
    </lineage>
</organism>
<dbReference type="Gene3D" id="3.30.1360.40">
    <property type="match status" value="1"/>
</dbReference>
<dbReference type="GO" id="GO:0006265">
    <property type="term" value="P:DNA topological change"/>
    <property type="evidence" value="ECO:0007669"/>
    <property type="project" value="InterPro"/>
</dbReference>
<evidence type="ECO:0000256" key="6">
    <source>
        <dbReference type="ARBA" id="ARBA00023029"/>
    </source>
</evidence>
<comment type="catalytic activity">
    <reaction evidence="1">
        <text>ATP-dependent breakage, passage and rejoining of double-stranded DNA.</text>
        <dbReference type="EC" id="5.6.2.2"/>
    </reaction>
</comment>
<dbReference type="GO" id="GO:0005634">
    <property type="term" value="C:nucleus"/>
    <property type="evidence" value="ECO:0007669"/>
    <property type="project" value="TreeGrafter"/>
</dbReference>
<sequence>MVKSPFWMTIQLRSLNCLGPSPTKETVLEPMVNGTNKIQPCITDYKEYHTDTTVCFIVKMSPEKLREADVIRLHKFFKLSGAQTTNSIVLFDQLGCLKHHRSLHFILEEFFDIHLQ</sequence>
<evidence type="ECO:0000313" key="12">
    <source>
        <dbReference type="Proteomes" id="UP000308267"/>
    </source>
</evidence>
<evidence type="ECO:0000256" key="7">
    <source>
        <dbReference type="ARBA" id="ARBA00023125"/>
    </source>
</evidence>
<keyword evidence="7 9" id="KW-0238">DNA-binding</keyword>
<dbReference type="GO" id="GO:0003918">
    <property type="term" value="F:DNA topoisomerase type II (double strand cut, ATP-hydrolyzing) activity"/>
    <property type="evidence" value="ECO:0007669"/>
    <property type="project" value="UniProtKB-EC"/>
</dbReference>
<reference evidence="11 12" key="1">
    <citation type="journal article" date="2019" name="BMC Genomics">
        <title>New insights from Opisthorchis felineus genome: update on genomics of the epidemiologically important liver flukes.</title>
        <authorList>
            <person name="Ershov N.I."/>
            <person name="Mordvinov V.A."/>
            <person name="Prokhortchouk E.B."/>
            <person name="Pakharukova M.Y."/>
            <person name="Gunbin K.V."/>
            <person name="Ustyantsev K."/>
            <person name="Genaev M.A."/>
            <person name="Blinov A.G."/>
            <person name="Mazur A."/>
            <person name="Boulygina E."/>
            <person name="Tsygankova S."/>
            <person name="Khrameeva E."/>
            <person name="Chekanov N."/>
            <person name="Fan G."/>
            <person name="Xiao A."/>
            <person name="Zhang H."/>
            <person name="Xu X."/>
            <person name="Yang H."/>
            <person name="Solovyev V."/>
            <person name="Lee S.M."/>
            <person name="Liu X."/>
            <person name="Afonnikov D.A."/>
            <person name="Skryabin K.G."/>
        </authorList>
    </citation>
    <scope>NUCLEOTIDE SEQUENCE [LARGE SCALE GENOMIC DNA]</scope>
    <source>
        <strain evidence="11">AK-0245</strain>
        <tissue evidence="11">Whole organism</tissue>
    </source>
</reference>
<dbReference type="EMBL" id="SJOL01006170">
    <property type="protein sequence ID" value="TGZ69206.1"/>
    <property type="molecule type" value="Genomic_DNA"/>
</dbReference>